<dbReference type="Proteomes" id="UP001189429">
    <property type="component" value="Unassembled WGS sequence"/>
</dbReference>
<organism evidence="2 3">
    <name type="scientific">Prorocentrum cordatum</name>
    <dbReference type="NCBI Taxonomy" id="2364126"/>
    <lineage>
        <taxon>Eukaryota</taxon>
        <taxon>Sar</taxon>
        <taxon>Alveolata</taxon>
        <taxon>Dinophyceae</taxon>
        <taxon>Prorocentrales</taxon>
        <taxon>Prorocentraceae</taxon>
        <taxon>Prorocentrum</taxon>
    </lineage>
</organism>
<evidence type="ECO:0000256" key="1">
    <source>
        <dbReference type="SAM" id="MobiDB-lite"/>
    </source>
</evidence>
<feature type="region of interest" description="Disordered" evidence="1">
    <location>
        <begin position="1"/>
        <end position="32"/>
    </location>
</feature>
<feature type="compositionally biased region" description="Polar residues" evidence="1">
    <location>
        <begin position="1"/>
        <end position="12"/>
    </location>
</feature>
<dbReference type="EMBL" id="CAUYUJ010013336">
    <property type="protein sequence ID" value="CAK0836049.1"/>
    <property type="molecule type" value="Genomic_DNA"/>
</dbReference>
<name>A0ABN9SUV6_9DINO</name>
<proteinExistence type="predicted"/>
<feature type="compositionally biased region" description="Basic and acidic residues" evidence="1">
    <location>
        <begin position="21"/>
        <end position="32"/>
    </location>
</feature>
<protein>
    <submittedName>
        <fullName evidence="2">Uncharacterized protein</fullName>
    </submittedName>
</protein>
<feature type="region of interest" description="Disordered" evidence="1">
    <location>
        <begin position="258"/>
        <end position="283"/>
    </location>
</feature>
<evidence type="ECO:0000313" key="3">
    <source>
        <dbReference type="Proteomes" id="UP001189429"/>
    </source>
</evidence>
<sequence length="283" mass="31165">MTNLESQFTQLSGALGTRMSSAEERIGSTEERMEEVEMRLTNLENIMDLAETPRSNQSANDDVMNKIQELEAQLSMLKVAGQSTPDSQETDKTMVLGGLQTLVDLDSAKGWVHDKVWELYAPQPEEIYTKGEFQGIIFANFGTIGDRDAAVKAFRKASFKEGGNTVWAKHDQPLQKRVVTSIVFGVKHLLKKWGYDGKAVWADPEEGKVWVGEDIAVEVSIDNGSLKVVYGSGWETWFTDAEYPDLTNLIALMKRKLDSAPSKGAGKSGAKGKRKGKGGKDGK</sequence>
<gene>
    <name evidence="2" type="ORF">PCOR1329_LOCUS32667</name>
</gene>
<keyword evidence="3" id="KW-1185">Reference proteome</keyword>
<reference evidence="2" key="1">
    <citation type="submission" date="2023-10" db="EMBL/GenBank/DDBJ databases">
        <authorList>
            <person name="Chen Y."/>
            <person name="Shah S."/>
            <person name="Dougan E. K."/>
            <person name="Thang M."/>
            <person name="Chan C."/>
        </authorList>
    </citation>
    <scope>NUCLEOTIDE SEQUENCE [LARGE SCALE GENOMIC DNA]</scope>
</reference>
<evidence type="ECO:0000313" key="2">
    <source>
        <dbReference type="EMBL" id="CAK0836049.1"/>
    </source>
</evidence>
<accession>A0ABN9SUV6</accession>
<comment type="caution">
    <text evidence="2">The sequence shown here is derived from an EMBL/GenBank/DDBJ whole genome shotgun (WGS) entry which is preliminary data.</text>
</comment>